<feature type="compositionally biased region" description="Basic and acidic residues" evidence="1">
    <location>
        <begin position="186"/>
        <end position="195"/>
    </location>
</feature>
<dbReference type="Proteomes" id="UP000192578">
    <property type="component" value="Unassembled WGS sequence"/>
</dbReference>
<evidence type="ECO:0000313" key="3">
    <source>
        <dbReference type="Proteomes" id="UP000192578"/>
    </source>
</evidence>
<name>A0A1W0WTM8_HYPEX</name>
<feature type="compositionally biased region" description="Acidic residues" evidence="1">
    <location>
        <begin position="222"/>
        <end position="245"/>
    </location>
</feature>
<evidence type="ECO:0008006" key="4">
    <source>
        <dbReference type="Google" id="ProtNLM"/>
    </source>
</evidence>
<comment type="caution">
    <text evidence="2">The sequence shown here is derived from an EMBL/GenBank/DDBJ whole genome shotgun (WGS) entry which is preliminary data.</text>
</comment>
<gene>
    <name evidence="2" type="ORF">BV898_07378</name>
</gene>
<feature type="compositionally biased region" description="Basic residues" evidence="1">
    <location>
        <begin position="351"/>
        <end position="364"/>
    </location>
</feature>
<proteinExistence type="predicted"/>
<protein>
    <recommendedName>
        <fullName evidence="4">Chromo domain-containing protein</fullName>
    </recommendedName>
</protein>
<dbReference type="EMBL" id="MTYJ01000048">
    <property type="protein sequence ID" value="OQV18552.1"/>
    <property type="molecule type" value="Genomic_DNA"/>
</dbReference>
<reference evidence="3" key="1">
    <citation type="submission" date="2017-01" db="EMBL/GenBank/DDBJ databases">
        <title>Comparative genomics of anhydrobiosis in the tardigrade Hypsibius dujardini.</title>
        <authorList>
            <person name="Yoshida Y."/>
            <person name="Koutsovoulos G."/>
            <person name="Laetsch D."/>
            <person name="Stevens L."/>
            <person name="Kumar S."/>
            <person name="Horikawa D."/>
            <person name="Ishino K."/>
            <person name="Komine S."/>
            <person name="Tomita M."/>
            <person name="Blaxter M."/>
            <person name="Arakawa K."/>
        </authorList>
    </citation>
    <scope>NUCLEOTIDE SEQUENCE [LARGE SCALE GENOMIC DNA]</scope>
    <source>
        <strain evidence="3">Z151</strain>
    </source>
</reference>
<feature type="compositionally biased region" description="Basic residues" evidence="1">
    <location>
        <begin position="135"/>
        <end position="148"/>
    </location>
</feature>
<sequence>MVQGFSFFPKNPNLFRELVSPMAADGTSLFRRKYFSGPDWVVKKLLVKRRSQFPRTGGGSQDEFLVRWEDPYKEIPEWIPRQFLDPVDIAKWENDGMMVVSSSDEATSSDESPEEEPSGRMNSDIEEDDQPVVVRRGRLSFSTRRRQASRNSSSSSSSSSSEERSTSPYKSSQRNARFRTLTTKRTRSERCEAIGRRRKAPRHQTPSDGESSSSSSKAAQGSDEDAYDDEAPDGVELDENDDSDDSLGGFLVADSGSDDEERRSWTPDKGLLEGFVPPPKEDEILPRSKKRVASPSASESDTVGSEEAAPTSSHSPYPPSEEFSFETKHQPQRSPSHSLSSDSDSASDSRARRKVRAFSPKKKATPNNRPSPATASTSLGTSSHRAKSQRSGTPAKIAKVKLCSSDEEDEL</sequence>
<keyword evidence="3" id="KW-1185">Reference proteome</keyword>
<accession>A0A1W0WTM8</accession>
<evidence type="ECO:0000313" key="2">
    <source>
        <dbReference type="EMBL" id="OQV18552.1"/>
    </source>
</evidence>
<feature type="compositionally biased region" description="Low complexity" evidence="1">
    <location>
        <begin position="149"/>
        <end position="172"/>
    </location>
</feature>
<organism evidence="2 3">
    <name type="scientific">Hypsibius exemplaris</name>
    <name type="common">Freshwater tardigrade</name>
    <dbReference type="NCBI Taxonomy" id="2072580"/>
    <lineage>
        <taxon>Eukaryota</taxon>
        <taxon>Metazoa</taxon>
        <taxon>Ecdysozoa</taxon>
        <taxon>Tardigrada</taxon>
        <taxon>Eutardigrada</taxon>
        <taxon>Parachela</taxon>
        <taxon>Hypsibioidea</taxon>
        <taxon>Hypsibiidae</taxon>
        <taxon>Hypsibius</taxon>
    </lineage>
</organism>
<feature type="compositionally biased region" description="Low complexity" evidence="1">
    <location>
        <begin position="333"/>
        <end position="348"/>
    </location>
</feature>
<feature type="compositionally biased region" description="Low complexity" evidence="1">
    <location>
        <begin position="207"/>
        <end position="221"/>
    </location>
</feature>
<dbReference type="AlphaFoldDB" id="A0A1W0WTM8"/>
<evidence type="ECO:0000256" key="1">
    <source>
        <dbReference type="SAM" id="MobiDB-lite"/>
    </source>
</evidence>
<feature type="compositionally biased region" description="Polar residues" evidence="1">
    <location>
        <begin position="365"/>
        <end position="383"/>
    </location>
</feature>
<feature type="compositionally biased region" description="Acidic residues" evidence="1">
    <location>
        <begin position="107"/>
        <end position="116"/>
    </location>
</feature>
<dbReference type="Gene3D" id="2.40.50.40">
    <property type="match status" value="1"/>
</dbReference>
<feature type="region of interest" description="Disordered" evidence="1">
    <location>
        <begin position="100"/>
        <end position="411"/>
    </location>
</feature>